<evidence type="ECO:0000313" key="6">
    <source>
        <dbReference type="Proteomes" id="UP000056322"/>
    </source>
</evidence>
<dbReference type="GO" id="GO:0005524">
    <property type="term" value="F:ATP binding"/>
    <property type="evidence" value="ECO:0007669"/>
    <property type="project" value="UniProtKB-KW"/>
</dbReference>
<dbReference type="GO" id="GO:0003689">
    <property type="term" value="F:DNA clamp loader activity"/>
    <property type="evidence" value="ECO:0007669"/>
    <property type="project" value="TreeGrafter"/>
</dbReference>
<evidence type="ECO:0000313" key="5">
    <source>
        <dbReference type="EMBL" id="CEN55191.1"/>
    </source>
</evidence>
<protein>
    <recommendedName>
        <fullName evidence="4">ATPase AAA-type core domain-containing protein</fullName>
    </recommendedName>
</protein>
<reference evidence="6" key="1">
    <citation type="submission" date="2014-12" db="EMBL/GenBank/DDBJ databases">
        <authorList>
            <person name="Salcher M.M."/>
        </authorList>
    </citation>
    <scope>NUCLEOTIDE SEQUENCE [LARGE SCALE GENOMIC DNA]</scope>
    <source>
        <strain evidence="6">MMS-10A-171</strain>
    </source>
</reference>
<dbReference type="InterPro" id="IPR050238">
    <property type="entry name" value="DNA_Rep/Repair_Clamp_Loader"/>
</dbReference>
<evidence type="ECO:0000259" key="4">
    <source>
        <dbReference type="Pfam" id="PF00004"/>
    </source>
</evidence>
<dbReference type="OrthoDB" id="9806903at2"/>
<dbReference type="Pfam" id="PF00004">
    <property type="entry name" value="AAA"/>
    <property type="match status" value="1"/>
</dbReference>
<dbReference type="InterPro" id="IPR003959">
    <property type="entry name" value="ATPase_AAA_core"/>
</dbReference>
<dbReference type="Proteomes" id="UP000056322">
    <property type="component" value="Chromosome 1"/>
</dbReference>
<dbReference type="HOGENOM" id="CLU_1250127_0_0_4"/>
<dbReference type="AlphaFoldDB" id="A0A0B7IXQ4"/>
<sequence length="217" mass="24576">MSLLNKYKPQNLNDLVIPNTAIKDLLDDMANGYIINKLCFVGTNGTGKSTAAHLMPILIEGFPPNTVHLVGEEKFDVSNAINQLSTINNFGWAAQKYQYVLFDELDKVKNSLAALWQTMDTFNDKVIVIATANDFMKIEKAVRSRFQLLDFGLITADDFLPRAQQILGQENIKLKDSYVLGQLQTKQSLSDMRKYFDTLSDIQRNHNAGRIQQTHYV</sequence>
<dbReference type="GO" id="GO:0006281">
    <property type="term" value="P:DNA repair"/>
    <property type="evidence" value="ECO:0007669"/>
    <property type="project" value="TreeGrafter"/>
</dbReference>
<dbReference type="PANTHER" id="PTHR11669">
    <property type="entry name" value="REPLICATION FACTOR C / DNA POLYMERASE III GAMMA-TAU SUBUNIT"/>
    <property type="match status" value="1"/>
</dbReference>
<keyword evidence="1" id="KW-0235">DNA replication</keyword>
<dbReference type="PANTHER" id="PTHR11669:SF20">
    <property type="entry name" value="REPLICATION FACTOR C SUBUNIT 4"/>
    <property type="match status" value="1"/>
</dbReference>
<evidence type="ECO:0000256" key="1">
    <source>
        <dbReference type="ARBA" id="ARBA00022705"/>
    </source>
</evidence>
<name>A0A0B7IXQ4_9PROT</name>
<dbReference type="InterPro" id="IPR027417">
    <property type="entry name" value="P-loop_NTPase"/>
</dbReference>
<dbReference type="SUPFAM" id="SSF52540">
    <property type="entry name" value="P-loop containing nucleoside triphosphate hydrolases"/>
    <property type="match status" value="1"/>
</dbReference>
<keyword evidence="3" id="KW-0067">ATP-binding</keyword>
<gene>
    <name evidence="5" type="ORF">BN1209_0137</name>
</gene>
<keyword evidence="6" id="KW-1185">Reference proteome</keyword>
<organism evidence="5 6">
    <name type="scientific">Candidatus Methylopumilus turicensis</name>
    <dbReference type="NCBI Taxonomy" id="1581680"/>
    <lineage>
        <taxon>Bacteria</taxon>
        <taxon>Pseudomonadati</taxon>
        <taxon>Pseudomonadota</taxon>
        <taxon>Betaproteobacteria</taxon>
        <taxon>Nitrosomonadales</taxon>
        <taxon>Methylophilaceae</taxon>
        <taxon>Candidatus Methylopumilus</taxon>
    </lineage>
</organism>
<keyword evidence="2" id="KW-0547">Nucleotide-binding</keyword>
<dbReference type="GO" id="GO:0016887">
    <property type="term" value="F:ATP hydrolysis activity"/>
    <property type="evidence" value="ECO:0007669"/>
    <property type="project" value="InterPro"/>
</dbReference>
<dbReference type="EMBL" id="LN794158">
    <property type="protein sequence ID" value="CEN55191.1"/>
    <property type="molecule type" value="Genomic_DNA"/>
</dbReference>
<feature type="domain" description="ATPase AAA-type core" evidence="4">
    <location>
        <begin position="38"/>
        <end position="147"/>
    </location>
</feature>
<dbReference type="KEGG" id="mbac:BN1209_0137"/>
<evidence type="ECO:0000256" key="3">
    <source>
        <dbReference type="ARBA" id="ARBA00022840"/>
    </source>
</evidence>
<accession>A0A0B7IXQ4</accession>
<proteinExistence type="predicted"/>
<evidence type="ECO:0000256" key="2">
    <source>
        <dbReference type="ARBA" id="ARBA00022741"/>
    </source>
</evidence>
<dbReference type="GO" id="GO:0006261">
    <property type="term" value="P:DNA-templated DNA replication"/>
    <property type="evidence" value="ECO:0007669"/>
    <property type="project" value="TreeGrafter"/>
</dbReference>
<dbReference type="STRING" id="1581680.BN1209_0137"/>
<dbReference type="Gene3D" id="3.40.50.300">
    <property type="entry name" value="P-loop containing nucleotide triphosphate hydrolases"/>
    <property type="match status" value="1"/>
</dbReference>
<dbReference type="RefSeq" id="WP_045750507.1">
    <property type="nucleotide sequence ID" value="NZ_LN794158.1"/>
</dbReference>